<dbReference type="InterPro" id="IPR016167">
    <property type="entry name" value="FAD-bd_PCMH_sub1"/>
</dbReference>
<evidence type="ECO:0000256" key="4">
    <source>
        <dbReference type="ARBA" id="ARBA00022827"/>
    </source>
</evidence>
<evidence type="ECO:0000259" key="7">
    <source>
        <dbReference type="PROSITE" id="PS51387"/>
    </source>
</evidence>
<feature type="region of interest" description="Disordered" evidence="6">
    <location>
        <begin position="460"/>
        <end position="479"/>
    </location>
</feature>
<comment type="similarity">
    <text evidence="2">Belongs to the oxygen-dependent FAD-linked oxidoreductase family.</text>
</comment>
<dbReference type="AlphaFoldDB" id="A0A4R4VXG4"/>
<dbReference type="PANTHER" id="PTHR42973:SF39">
    <property type="entry name" value="FAD-BINDING PCMH-TYPE DOMAIN-CONTAINING PROTEIN"/>
    <property type="match status" value="1"/>
</dbReference>
<dbReference type="Proteomes" id="UP000294543">
    <property type="component" value="Unassembled WGS sequence"/>
</dbReference>
<dbReference type="Gene3D" id="3.40.462.20">
    <property type="match status" value="1"/>
</dbReference>
<dbReference type="EMBL" id="SMKP01000262">
    <property type="protein sequence ID" value="TDD07534.1"/>
    <property type="molecule type" value="Genomic_DNA"/>
</dbReference>
<proteinExistence type="inferred from homology"/>
<evidence type="ECO:0000256" key="3">
    <source>
        <dbReference type="ARBA" id="ARBA00022630"/>
    </source>
</evidence>
<dbReference type="Gene3D" id="3.30.43.10">
    <property type="entry name" value="Uridine Diphospho-n-acetylenolpyruvylglucosamine Reductase, domain 2"/>
    <property type="match status" value="1"/>
</dbReference>
<evidence type="ECO:0000256" key="1">
    <source>
        <dbReference type="ARBA" id="ARBA00001974"/>
    </source>
</evidence>
<evidence type="ECO:0000256" key="6">
    <source>
        <dbReference type="SAM" id="MobiDB-lite"/>
    </source>
</evidence>
<dbReference type="RefSeq" id="WP_132518853.1">
    <property type="nucleotide sequence ID" value="NZ_SMKP01000262.1"/>
</dbReference>
<dbReference type="InterPro" id="IPR006093">
    <property type="entry name" value="Oxy_OxRdtase_FAD_BS"/>
</dbReference>
<dbReference type="GO" id="GO:0071949">
    <property type="term" value="F:FAD binding"/>
    <property type="evidence" value="ECO:0007669"/>
    <property type="project" value="InterPro"/>
</dbReference>
<evidence type="ECO:0000256" key="5">
    <source>
        <dbReference type="ARBA" id="ARBA00023002"/>
    </source>
</evidence>
<name>A0A4R4VXG4_9ACTN</name>
<protein>
    <submittedName>
        <fullName evidence="8">FAD-binding oxidoreductase</fullName>
    </submittedName>
</protein>
<dbReference type="InterPro" id="IPR012951">
    <property type="entry name" value="BBE"/>
</dbReference>
<dbReference type="PROSITE" id="PS00862">
    <property type="entry name" value="OX2_COVAL_FAD"/>
    <property type="match status" value="1"/>
</dbReference>
<dbReference type="GO" id="GO:0016491">
    <property type="term" value="F:oxidoreductase activity"/>
    <property type="evidence" value="ECO:0007669"/>
    <property type="project" value="UniProtKB-KW"/>
</dbReference>
<evidence type="ECO:0000313" key="9">
    <source>
        <dbReference type="Proteomes" id="UP000294543"/>
    </source>
</evidence>
<keyword evidence="3" id="KW-0285">Flavoprotein</keyword>
<dbReference type="PANTHER" id="PTHR42973">
    <property type="entry name" value="BINDING OXIDOREDUCTASE, PUTATIVE (AFU_ORTHOLOGUE AFUA_1G17690)-RELATED"/>
    <property type="match status" value="1"/>
</dbReference>
<dbReference type="InterPro" id="IPR016166">
    <property type="entry name" value="FAD-bd_PCMH"/>
</dbReference>
<gene>
    <name evidence="8" type="ORF">E1294_48100</name>
</gene>
<keyword evidence="5" id="KW-0560">Oxidoreductase</keyword>
<dbReference type="PROSITE" id="PS51387">
    <property type="entry name" value="FAD_PCMH"/>
    <property type="match status" value="1"/>
</dbReference>
<comment type="caution">
    <text evidence="8">The sequence shown here is derived from an EMBL/GenBank/DDBJ whole genome shotgun (WGS) entry which is preliminary data.</text>
</comment>
<evidence type="ECO:0000313" key="8">
    <source>
        <dbReference type="EMBL" id="TDD07534.1"/>
    </source>
</evidence>
<accession>A0A4R4VXG4</accession>
<keyword evidence="9" id="KW-1185">Reference proteome</keyword>
<dbReference type="InterPro" id="IPR006094">
    <property type="entry name" value="Oxid_FAD_bind_N"/>
</dbReference>
<dbReference type="Pfam" id="PF01565">
    <property type="entry name" value="FAD_binding_4"/>
    <property type="match status" value="1"/>
</dbReference>
<dbReference type="InterPro" id="IPR050416">
    <property type="entry name" value="FAD-linked_Oxidoreductase"/>
</dbReference>
<keyword evidence="4" id="KW-0274">FAD</keyword>
<reference evidence="8 9" key="1">
    <citation type="submission" date="2019-03" db="EMBL/GenBank/DDBJ databases">
        <title>Draft genome sequences of novel Actinobacteria.</title>
        <authorList>
            <person name="Sahin N."/>
            <person name="Ay H."/>
            <person name="Saygin H."/>
        </authorList>
    </citation>
    <scope>NUCLEOTIDE SEQUENCE [LARGE SCALE GENOMIC DNA]</scope>
    <source>
        <strain evidence="8 9">KC712</strain>
    </source>
</reference>
<evidence type="ECO:0000256" key="2">
    <source>
        <dbReference type="ARBA" id="ARBA00005466"/>
    </source>
</evidence>
<dbReference type="SUPFAM" id="SSF56176">
    <property type="entry name" value="FAD-binding/transporter-associated domain-like"/>
    <property type="match status" value="1"/>
</dbReference>
<organism evidence="8 9">
    <name type="scientific">Nonomuraea diastatica</name>
    <dbReference type="NCBI Taxonomy" id="1848329"/>
    <lineage>
        <taxon>Bacteria</taxon>
        <taxon>Bacillati</taxon>
        <taxon>Actinomycetota</taxon>
        <taxon>Actinomycetes</taxon>
        <taxon>Streptosporangiales</taxon>
        <taxon>Streptosporangiaceae</taxon>
        <taxon>Nonomuraea</taxon>
    </lineage>
</organism>
<comment type="cofactor">
    <cofactor evidence="1">
        <name>FAD</name>
        <dbReference type="ChEBI" id="CHEBI:57692"/>
    </cofactor>
</comment>
<dbReference type="InterPro" id="IPR016169">
    <property type="entry name" value="FAD-bd_PCMH_sub2"/>
</dbReference>
<feature type="domain" description="FAD-binding PCMH-type" evidence="7">
    <location>
        <begin position="48"/>
        <end position="217"/>
    </location>
</feature>
<dbReference type="OrthoDB" id="5169292at2"/>
<dbReference type="InterPro" id="IPR036318">
    <property type="entry name" value="FAD-bd_PCMH-like_sf"/>
</dbReference>
<dbReference type="Pfam" id="PF08031">
    <property type="entry name" value="BBE"/>
    <property type="match status" value="1"/>
</dbReference>
<dbReference type="Gene3D" id="3.30.465.10">
    <property type="match status" value="1"/>
</dbReference>
<sequence length="479" mass="50412">MNRFDSQPSTLAVDASEIEALAEQITGPVVAANDERYDAQRAGFQIARQHCPDLVVCAVGPADVQAAVTYAGSRGHPVAVQGTGHASAAVAAEGGLLINTARMSAVRVDAHARTAWVAAGACWHHVIQEAAPAGLAPLSGSAPHVGAVSYTLGGGLALLSRSLGYAADHVRALHVVTADGRMRYVAQDTEPDLFWALRGGRDNFGVVTGMQIDLMPVTTVYGGGLVFPVEKAAEVFETYLEWTSIVPEAMNSSVALISLPDVPAIPEPMRGRHTVQVRIACAPGDPGGTERMMGPLRAIGAISDTLGELAYAETGSIYNDPVVPGAFEAGTAMLGELDATSVQAILDLAGPHAQVPHIVELRHLGGRLTHPPAEGNAVGNRDARYVLNVVSRLERADIAEIRPAHARVLDAVAPWSTGGRFLNFMNGEGAAAQVRSAYDAADYERLTGLKAVYDPHNTFRLNHNIPPARGRTGERGDPR</sequence>